<dbReference type="Gene3D" id="3.20.20.80">
    <property type="entry name" value="Glycosidases"/>
    <property type="match status" value="1"/>
</dbReference>
<dbReference type="OrthoDB" id="524207at2759"/>
<dbReference type="InterPro" id="IPR003476">
    <property type="entry name" value="Glyco_hydro_42"/>
</dbReference>
<keyword evidence="6" id="KW-1185">Reference proteome</keyword>
<dbReference type="Proteomes" id="UP001055712">
    <property type="component" value="Unassembled WGS sequence"/>
</dbReference>
<dbReference type="PANTHER" id="PTHR36447">
    <property type="entry name" value="BETA-GALACTOSIDASE GANA"/>
    <property type="match status" value="1"/>
</dbReference>
<evidence type="ECO:0000313" key="6">
    <source>
        <dbReference type="Proteomes" id="UP001055712"/>
    </source>
</evidence>
<protein>
    <recommendedName>
        <fullName evidence="4">Glycoside hydrolase family 42 N-terminal domain-containing protein</fullName>
    </recommendedName>
</protein>
<reference evidence="5" key="2">
    <citation type="submission" date="2020-11" db="EMBL/GenBank/DDBJ databases">
        <authorList>
            <person name="Cecchin M."/>
            <person name="Marcolungo L."/>
            <person name="Rossato M."/>
            <person name="Girolomoni L."/>
            <person name="Cosentino E."/>
            <person name="Cuine S."/>
            <person name="Li-Beisson Y."/>
            <person name="Delledonne M."/>
            <person name="Ballottari M."/>
        </authorList>
    </citation>
    <scope>NUCLEOTIDE SEQUENCE</scope>
    <source>
        <strain evidence="5">211/11P</strain>
        <tissue evidence="5">Whole cell</tissue>
    </source>
</reference>
<dbReference type="Pfam" id="PF02449">
    <property type="entry name" value="Glyco_hydro_42"/>
    <property type="match status" value="1"/>
</dbReference>
<name>A0A9D4TS47_CHLVU</name>
<comment type="caution">
    <text evidence="5">The sequence shown here is derived from an EMBL/GenBank/DDBJ whole genome shotgun (WGS) entry which is preliminary data.</text>
</comment>
<dbReference type="PANTHER" id="PTHR36447:SF1">
    <property type="entry name" value="BETA-GALACTOSIDASE GANA"/>
    <property type="match status" value="1"/>
</dbReference>
<feature type="domain" description="Glycoside hydrolase family 42 N-terminal" evidence="4">
    <location>
        <begin position="99"/>
        <end position="320"/>
    </location>
</feature>
<keyword evidence="2" id="KW-0326">Glycosidase</keyword>
<sequence>MFPTPLLRAKHVPPGPHSRRFPFQLVLLMAAVIGVVWSNRPPSSSLAHCANKSGRGAPHKAGGAAFQEAFATLFAVEMQLLLNLSNEGPLPPKDAPHNLDDIISTVQSQGVNILFVSFRWMDQEPAPGAFDFRVMDYVQQAVCSSGLQLIVILDARASPAWVFDQHPDAGLVDADGDVRKEISFSHGGAMQLLHAWHEAVLARLAAVNASCVHSVSPTFNNQYETKYTQERDAFQDYSPNTVALYRQYLRSIHGGIAHWNTRWGTKFADWASFRPPPLHMHGPRWNDTLTDPSYWDWQHFRHHHIHAAHEHCCQHFAAHGFRCIMHFGEFFSANDAIYASGSVFTLAASPWLDFIVVDSNFVTAAMLPNDPRVVQLLLSAMKPFGKPVFFEGAFEEIKDPLVHRRAVELTVASGAHGIGFTNWLDRVGPTFFKDTLSGLSHISSAGPSVAILTPYRSSCAFKGLGYTADGKRDPRDPVQDDLFACLDQVQKAVLSLGGLQIFGVPSMLLPVVHYFEQIWYLEPLVLLSGDERTISRIQQRVVDLRVPFHSCLANRPQQQLVVAECCPSL</sequence>
<organism evidence="5 6">
    <name type="scientific">Chlorella vulgaris</name>
    <name type="common">Green alga</name>
    <dbReference type="NCBI Taxonomy" id="3077"/>
    <lineage>
        <taxon>Eukaryota</taxon>
        <taxon>Viridiplantae</taxon>
        <taxon>Chlorophyta</taxon>
        <taxon>core chlorophytes</taxon>
        <taxon>Trebouxiophyceae</taxon>
        <taxon>Chlorellales</taxon>
        <taxon>Chlorellaceae</taxon>
        <taxon>Chlorella clade</taxon>
        <taxon>Chlorella</taxon>
    </lineage>
</organism>
<reference evidence="5" key="1">
    <citation type="journal article" date="2019" name="Plant J.">
        <title>Chlorella vulgaris genome assembly and annotation reveals the molecular basis for metabolic acclimation to high light conditions.</title>
        <authorList>
            <person name="Cecchin M."/>
            <person name="Marcolungo L."/>
            <person name="Rossato M."/>
            <person name="Girolomoni L."/>
            <person name="Cosentino E."/>
            <person name="Cuine S."/>
            <person name="Li-Beisson Y."/>
            <person name="Delledonne M."/>
            <person name="Ballottari M."/>
        </authorList>
    </citation>
    <scope>NUCLEOTIDE SEQUENCE</scope>
    <source>
        <strain evidence="5">211/11P</strain>
    </source>
</reference>
<keyword evidence="3" id="KW-0732">Signal</keyword>
<keyword evidence="1" id="KW-0378">Hydrolase</keyword>
<evidence type="ECO:0000313" key="5">
    <source>
        <dbReference type="EMBL" id="KAI3432817.1"/>
    </source>
</evidence>
<feature type="chain" id="PRO_5039732382" description="Glycoside hydrolase family 42 N-terminal domain-containing protein" evidence="3">
    <location>
        <begin position="39"/>
        <end position="569"/>
    </location>
</feature>
<dbReference type="InterPro" id="IPR017853">
    <property type="entry name" value="GH"/>
</dbReference>
<proteinExistence type="predicted"/>
<evidence type="ECO:0000256" key="3">
    <source>
        <dbReference type="SAM" id="SignalP"/>
    </source>
</evidence>
<dbReference type="GO" id="GO:0004565">
    <property type="term" value="F:beta-galactosidase activity"/>
    <property type="evidence" value="ECO:0007669"/>
    <property type="project" value="InterPro"/>
</dbReference>
<evidence type="ECO:0000259" key="4">
    <source>
        <dbReference type="Pfam" id="PF02449"/>
    </source>
</evidence>
<feature type="signal peptide" evidence="3">
    <location>
        <begin position="1"/>
        <end position="38"/>
    </location>
</feature>
<accession>A0A9D4TS47</accession>
<evidence type="ECO:0000256" key="2">
    <source>
        <dbReference type="ARBA" id="ARBA00023295"/>
    </source>
</evidence>
<dbReference type="EMBL" id="SIDB01000005">
    <property type="protein sequence ID" value="KAI3432817.1"/>
    <property type="molecule type" value="Genomic_DNA"/>
</dbReference>
<gene>
    <name evidence="5" type="ORF">D9Q98_010401</name>
</gene>
<dbReference type="SUPFAM" id="SSF51445">
    <property type="entry name" value="(Trans)glycosidases"/>
    <property type="match status" value="1"/>
</dbReference>
<evidence type="ECO:0000256" key="1">
    <source>
        <dbReference type="ARBA" id="ARBA00022801"/>
    </source>
</evidence>
<dbReference type="GO" id="GO:0009341">
    <property type="term" value="C:beta-galactosidase complex"/>
    <property type="evidence" value="ECO:0007669"/>
    <property type="project" value="InterPro"/>
</dbReference>
<dbReference type="InterPro" id="IPR013529">
    <property type="entry name" value="Glyco_hydro_42_N"/>
</dbReference>
<dbReference type="GO" id="GO:0005975">
    <property type="term" value="P:carbohydrate metabolic process"/>
    <property type="evidence" value="ECO:0007669"/>
    <property type="project" value="InterPro"/>
</dbReference>
<dbReference type="AlphaFoldDB" id="A0A9D4TS47"/>